<dbReference type="Pfam" id="PF01904">
    <property type="entry name" value="DUF72"/>
    <property type="match status" value="1"/>
</dbReference>
<dbReference type="EMBL" id="FTMD01000003">
    <property type="protein sequence ID" value="SIQ22722.1"/>
    <property type="molecule type" value="Genomic_DNA"/>
</dbReference>
<sequence>MRLATGTSGFSYKEWLGSFYPEKLPANAMLRYYAERFTTVEINNTFYRMPAESMLAHWAEEVPPGFSFTLKAPRRITHEERLHASEASVAEFLRRAGTLGDKLGVLLFQLPPYLRKDLHRLHDFLAVLPSDKRYAFEFRHASWQDDEVYDALRSHGAMYCVTDTDEGETPFVATTECAYIRLRRTHYDDGDLRAWVERIAAQPLARAYVYFMHEDEALGTRFAHRLDELWREAGGTR</sequence>
<protein>
    <submittedName>
        <fullName evidence="1">Uncharacterized conserved protein YecE, DUF72 family</fullName>
    </submittedName>
</protein>
<dbReference type="SUPFAM" id="SSF117396">
    <property type="entry name" value="TM1631-like"/>
    <property type="match status" value="1"/>
</dbReference>
<evidence type="ECO:0000313" key="1">
    <source>
        <dbReference type="EMBL" id="SIQ22722.1"/>
    </source>
</evidence>
<dbReference type="PANTHER" id="PTHR30348">
    <property type="entry name" value="UNCHARACTERIZED PROTEIN YECE"/>
    <property type="match status" value="1"/>
</dbReference>
<dbReference type="RefSeq" id="WP_076601073.1">
    <property type="nucleotide sequence ID" value="NZ_FTMD01000003.1"/>
</dbReference>
<accession>A0A1N6R202</accession>
<dbReference type="STRING" id="34027.SAMN05421829_10355"/>
<dbReference type="InterPro" id="IPR002763">
    <property type="entry name" value="DUF72"/>
</dbReference>
<keyword evidence="2" id="KW-1185">Reference proteome</keyword>
<organism evidence="1 2">
    <name type="scientific">Aromatoleum tolulyticum</name>
    <dbReference type="NCBI Taxonomy" id="34027"/>
    <lineage>
        <taxon>Bacteria</taxon>
        <taxon>Pseudomonadati</taxon>
        <taxon>Pseudomonadota</taxon>
        <taxon>Betaproteobacteria</taxon>
        <taxon>Rhodocyclales</taxon>
        <taxon>Rhodocyclaceae</taxon>
        <taxon>Aromatoleum</taxon>
    </lineage>
</organism>
<reference evidence="2" key="1">
    <citation type="submission" date="2017-01" db="EMBL/GenBank/DDBJ databases">
        <authorList>
            <person name="Varghese N."/>
            <person name="Submissions S."/>
        </authorList>
    </citation>
    <scope>NUCLEOTIDE SEQUENCE [LARGE SCALE GENOMIC DNA]</scope>
    <source>
        <strain evidence="2">ATCC 51758</strain>
    </source>
</reference>
<proteinExistence type="predicted"/>
<dbReference type="PANTHER" id="PTHR30348:SF4">
    <property type="entry name" value="DUF72 DOMAIN-CONTAINING PROTEIN"/>
    <property type="match status" value="1"/>
</dbReference>
<dbReference type="Gene3D" id="3.20.20.410">
    <property type="entry name" value="Protein of unknown function UPF0759"/>
    <property type="match status" value="1"/>
</dbReference>
<gene>
    <name evidence="1" type="ORF">SAMN05421829_10355</name>
</gene>
<dbReference type="Proteomes" id="UP000186819">
    <property type="component" value="Unassembled WGS sequence"/>
</dbReference>
<name>A0A1N6R202_9RHOO</name>
<dbReference type="AlphaFoldDB" id="A0A1N6R202"/>
<dbReference type="InterPro" id="IPR036520">
    <property type="entry name" value="UPF0759_sf"/>
</dbReference>
<evidence type="ECO:0000313" key="2">
    <source>
        <dbReference type="Proteomes" id="UP000186819"/>
    </source>
</evidence>
<dbReference type="OrthoDB" id="9780310at2"/>